<name>A0A938YQP6_9ARCH</name>
<comment type="caution">
    <text evidence="1">The sequence shown here is derived from an EMBL/GenBank/DDBJ whole genome shotgun (WGS) entry which is preliminary data.</text>
</comment>
<dbReference type="Proteomes" id="UP000809243">
    <property type="component" value="Unassembled WGS sequence"/>
</dbReference>
<proteinExistence type="predicted"/>
<protein>
    <submittedName>
        <fullName evidence="1">Uncharacterized protein</fullName>
    </submittedName>
</protein>
<gene>
    <name evidence="1" type="ORF">JW744_01415</name>
</gene>
<organism evidence="1 2">
    <name type="scientific">Candidatus Iainarchaeum sp</name>
    <dbReference type="NCBI Taxonomy" id="3101447"/>
    <lineage>
        <taxon>Archaea</taxon>
        <taxon>Candidatus Iainarchaeota</taxon>
        <taxon>Candidatus Iainarchaeia</taxon>
        <taxon>Candidatus Iainarchaeales</taxon>
        <taxon>Candidatus Iainarchaeaceae</taxon>
        <taxon>Candidatus Iainarchaeum</taxon>
    </lineage>
</organism>
<dbReference type="AlphaFoldDB" id="A0A938YQP6"/>
<accession>A0A938YQP6</accession>
<sequence>MIEIKTSFNPFRMKLGRKEPVQLCIELVNKDAENTMLSMTLNLGAQFSIEKSGYKTSALERISELKPGASKKFYYEIWPKQSARPGQQPMQLTVLEHYQNFNYVKKEYKKNISLNVED</sequence>
<evidence type="ECO:0000313" key="2">
    <source>
        <dbReference type="Proteomes" id="UP000809243"/>
    </source>
</evidence>
<evidence type="ECO:0000313" key="1">
    <source>
        <dbReference type="EMBL" id="MBN2067105.1"/>
    </source>
</evidence>
<reference evidence="1" key="1">
    <citation type="submission" date="2021-01" db="EMBL/GenBank/DDBJ databases">
        <title>Active Sulfur Cycling in an Early Earth Analoge.</title>
        <authorList>
            <person name="Hahn C.R."/>
            <person name="Youssef N.H."/>
            <person name="Elshahed M."/>
        </authorList>
    </citation>
    <scope>NUCLEOTIDE SEQUENCE</scope>
    <source>
        <strain evidence="1">Zod_Metabat.1151</strain>
    </source>
</reference>
<dbReference type="EMBL" id="JAFGDB010000025">
    <property type="protein sequence ID" value="MBN2067105.1"/>
    <property type="molecule type" value="Genomic_DNA"/>
</dbReference>